<comment type="subcellular location">
    <subcellularLocation>
        <location evidence="1">Cell outer membrane</location>
    </subcellularLocation>
</comment>
<evidence type="ECO:0000256" key="2">
    <source>
        <dbReference type="ARBA" id="ARBA00007613"/>
    </source>
</evidence>
<dbReference type="Gene3D" id="1.20.1600.10">
    <property type="entry name" value="Outer membrane efflux proteins (OEP)"/>
    <property type="match status" value="1"/>
</dbReference>
<evidence type="ECO:0000256" key="4">
    <source>
        <dbReference type="ARBA" id="ARBA00022452"/>
    </source>
</evidence>
<evidence type="ECO:0000313" key="9">
    <source>
        <dbReference type="Proteomes" id="UP000823619"/>
    </source>
</evidence>
<dbReference type="EMBL" id="JADIMO010000099">
    <property type="protein sequence ID" value="MBO8445621.1"/>
    <property type="molecule type" value="Genomic_DNA"/>
</dbReference>
<gene>
    <name evidence="8" type="ORF">IAC23_08030</name>
</gene>
<keyword evidence="5" id="KW-0812">Transmembrane</keyword>
<dbReference type="InterPro" id="IPR051906">
    <property type="entry name" value="TolC-like"/>
</dbReference>
<evidence type="ECO:0000256" key="1">
    <source>
        <dbReference type="ARBA" id="ARBA00004442"/>
    </source>
</evidence>
<evidence type="ECO:0000313" key="8">
    <source>
        <dbReference type="EMBL" id="MBO8445621.1"/>
    </source>
</evidence>
<dbReference type="PANTHER" id="PTHR30026">
    <property type="entry name" value="OUTER MEMBRANE PROTEIN TOLC"/>
    <property type="match status" value="1"/>
</dbReference>
<sequence length="406" mass="46684">MESIQSFARANYPAIRQFELIDKIADFSLADASSAWAPQISLSGQATYQSDVVSFPESMTDVFSMLGVDISGLHKDQYKLALNIEQTLWDGGYTKSRKEAVLAEKEVSSKSLEVELYALTDKVNQLYFGILVLDEQLRLNDLAAGILEDNRKIIRSYIDNGLAGPSDLAKVEAELIANSQRRTRICCSRKAYIQVLSVMTGRELSEEDTFVRPEPVLYSGGPQSNRPELQLYEAMAASIEAGRTALKSTLMPRFSLFAQGLYGYPGLNMFEDMMEYRWRPNFYVGVRFQWNISAFYTKRNTERRLDASVRQVELQRETFLYGNRLEQVRLNADIEQMRKILEDDDKLINIRTSIREASESQLRNGTLLISDLLRDINDEHRARIDKSIHELEYLKKLYEMRYTLNY</sequence>
<dbReference type="Proteomes" id="UP000823619">
    <property type="component" value="Unassembled WGS sequence"/>
</dbReference>
<dbReference type="AlphaFoldDB" id="A0A9D9HBP7"/>
<accession>A0A9D9HBP7</accession>
<dbReference type="GO" id="GO:1990281">
    <property type="term" value="C:efflux pump complex"/>
    <property type="evidence" value="ECO:0007669"/>
    <property type="project" value="TreeGrafter"/>
</dbReference>
<evidence type="ECO:0000256" key="7">
    <source>
        <dbReference type="ARBA" id="ARBA00023237"/>
    </source>
</evidence>
<dbReference type="InterPro" id="IPR003423">
    <property type="entry name" value="OMP_efflux"/>
</dbReference>
<reference evidence="8" key="1">
    <citation type="submission" date="2020-10" db="EMBL/GenBank/DDBJ databases">
        <authorList>
            <person name="Gilroy R."/>
        </authorList>
    </citation>
    <scope>NUCLEOTIDE SEQUENCE</scope>
    <source>
        <strain evidence="8">D5-748</strain>
    </source>
</reference>
<evidence type="ECO:0000256" key="6">
    <source>
        <dbReference type="ARBA" id="ARBA00023136"/>
    </source>
</evidence>
<dbReference type="GO" id="GO:0015562">
    <property type="term" value="F:efflux transmembrane transporter activity"/>
    <property type="evidence" value="ECO:0007669"/>
    <property type="project" value="InterPro"/>
</dbReference>
<dbReference type="PANTHER" id="PTHR30026:SF20">
    <property type="entry name" value="OUTER MEMBRANE PROTEIN TOLC"/>
    <property type="match status" value="1"/>
</dbReference>
<keyword evidence="3" id="KW-0813">Transport</keyword>
<keyword evidence="6" id="KW-0472">Membrane</keyword>
<reference evidence="8" key="2">
    <citation type="journal article" date="2021" name="PeerJ">
        <title>Extensive microbial diversity within the chicken gut microbiome revealed by metagenomics and culture.</title>
        <authorList>
            <person name="Gilroy R."/>
            <person name="Ravi A."/>
            <person name="Getino M."/>
            <person name="Pursley I."/>
            <person name="Horton D.L."/>
            <person name="Alikhan N.F."/>
            <person name="Baker D."/>
            <person name="Gharbi K."/>
            <person name="Hall N."/>
            <person name="Watson M."/>
            <person name="Adriaenssens E.M."/>
            <person name="Foster-Nyarko E."/>
            <person name="Jarju S."/>
            <person name="Secka A."/>
            <person name="Antonio M."/>
            <person name="Oren A."/>
            <person name="Chaudhuri R.R."/>
            <person name="La Ragione R."/>
            <person name="Hildebrand F."/>
            <person name="Pallen M.J."/>
        </authorList>
    </citation>
    <scope>NUCLEOTIDE SEQUENCE</scope>
    <source>
        <strain evidence="8">D5-748</strain>
    </source>
</reference>
<protein>
    <submittedName>
        <fullName evidence="8">TolC family protein</fullName>
    </submittedName>
</protein>
<dbReference type="GO" id="GO:0009279">
    <property type="term" value="C:cell outer membrane"/>
    <property type="evidence" value="ECO:0007669"/>
    <property type="project" value="UniProtKB-SubCell"/>
</dbReference>
<keyword evidence="4" id="KW-1134">Transmembrane beta strand</keyword>
<organism evidence="8 9">
    <name type="scientific">Candidatus Cryptobacteroides merdavium</name>
    <dbReference type="NCBI Taxonomy" id="2840769"/>
    <lineage>
        <taxon>Bacteria</taxon>
        <taxon>Pseudomonadati</taxon>
        <taxon>Bacteroidota</taxon>
        <taxon>Bacteroidia</taxon>
        <taxon>Bacteroidales</taxon>
        <taxon>Candidatus Cryptobacteroides</taxon>
    </lineage>
</organism>
<dbReference type="SUPFAM" id="SSF56954">
    <property type="entry name" value="Outer membrane efflux proteins (OEP)"/>
    <property type="match status" value="1"/>
</dbReference>
<keyword evidence="7" id="KW-0998">Cell outer membrane</keyword>
<evidence type="ECO:0000256" key="5">
    <source>
        <dbReference type="ARBA" id="ARBA00022692"/>
    </source>
</evidence>
<dbReference type="Pfam" id="PF02321">
    <property type="entry name" value="OEP"/>
    <property type="match status" value="1"/>
</dbReference>
<comment type="similarity">
    <text evidence="2">Belongs to the outer membrane factor (OMF) (TC 1.B.17) family.</text>
</comment>
<name>A0A9D9HBP7_9BACT</name>
<proteinExistence type="inferred from homology"/>
<comment type="caution">
    <text evidence="8">The sequence shown here is derived from an EMBL/GenBank/DDBJ whole genome shotgun (WGS) entry which is preliminary data.</text>
</comment>
<dbReference type="GO" id="GO:0015288">
    <property type="term" value="F:porin activity"/>
    <property type="evidence" value="ECO:0007669"/>
    <property type="project" value="TreeGrafter"/>
</dbReference>
<evidence type="ECO:0000256" key="3">
    <source>
        <dbReference type="ARBA" id="ARBA00022448"/>
    </source>
</evidence>